<keyword evidence="2" id="KW-1185">Reference proteome</keyword>
<dbReference type="VEuPathDB" id="FungiDB:BO71DRAFT_105040"/>
<protein>
    <recommendedName>
        <fullName evidence="3">Cytochrome P450</fullName>
    </recommendedName>
</protein>
<reference evidence="1 2" key="1">
    <citation type="submission" date="2018-02" db="EMBL/GenBank/DDBJ databases">
        <title>The genomes of Aspergillus section Nigri reveals drivers in fungal speciation.</title>
        <authorList>
            <consortium name="DOE Joint Genome Institute"/>
            <person name="Vesth T.C."/>
            <person name="Nybo J."/>
            <person name="Theobald S."/>
            <person name="Brandl J."/>
            <person name="Frisvad J.C."/>
            <person name="Nielsen K.F."/>
            <person name="Lyhne E.K."/>
            <person name="Kogle M.E."/>
            <person name="Kuo A."/>
            <person name="Riley R."/>
            <person name="Clum A."/>
            <person name="Nolan M."/>
            <person name="Lipzen A."/>
            <person name="Salamov A."/>
            <person name="Henrissat B."/>
            <person name="Wiebenga A."/>
            <person name="De vries R.P."/>
            <person name="Grigoriev I.V."/>
            <person name="Mortensen U.H."/>
            <person name="Andersen M.R."/>
            <person name="Baker S.E."/>
        </authorList>
    </citation>
    <scope>NUCLEOTIDE SEQUENCE [LARGE SCALE GENOMIC DNA]</scope>
    <source>
        <strain evidence="1 2">CBS 707.79</strain>
    </source>
</reference>
<dbReference type="Proteomes" id="UP000247810">
    <property type="component" value="Unassembled WGS sequence"/>
</dbReference>
<dbReference type="OrthoDB" id="3934656at2759"/>
<dbReference type="Pfam" id="PF00067">
    <property type="entry name" value="p450"/>
    <property type="match status" value="1"/>
</dbReference>
<dbReference type="AlphaFoldDB" id="A0A319CWE1"/>
<dbReference type="InterPro" id="IPR001128">
    <property type="entry name" value="Cyt_P450"/>
</dbReference>
<dbReference type="Gene3D" id="1.10.630.10">
    <property type="entry name" value="Cytochrome P450"/>
    <property type="match status" value="1"/>
</dbReference>
<accession>A0A319CWE1</accession>
<dbReference type="GO" id="GO:0004497">
    <property type="term" value="F:monooxygenase activity"/>
    <property type="evidence" value="ECO:0007669"/>
    <property type="project" value="InterPro"/>
</dbReference>
<evidence type="ECO:0008006" key="3">
    <source>
        <dbReference type="Google" id="ProtNLM"/>
    </source>
</evidence>
<organism evidence="1 2">
    <name type="scientific">Aspergillus ellipticus CBS 707.79</name>
    <dbReference type="NCBI Taxonomy" id="1448320"/>
    <lineage>
        <taxon>Eukaryota</taxon>
        <taxon>Fungi</taxon>
        <taxon>Dikarya</taxon>
        <taxon>Ascomycota</taxon>
        <taxon>Pezizomycotina</taxon>
        <taxon>Eurotiomycetes</taxon>
        <taxon>Eurotiomycetidae</taxon>
        <taxon>Eurotiales</taxon>
        <taxon>Aspergillaceae</taxon>
        <taxon>Aspergillus</taxon>
        <taxon>Aspergillus subgen. Circumdati</taxon>
    </lineage>
</organism>
<dbReference type="SUPFAM" id="SSF48264">
    <property type="entry name" value="Cytochrome P450"/>
    <property type="match status" value="1"/>
</dbReference>
<dbReference type="GO" id="GO:0020037">
    <property type="term" value="F:heme binding"/>
    <property type="evidence" value="ECO:0007669"/>
    <property type="project" value="InterPro"/>
</dbReference>
<dbReference type="STRING" id="1448320.A0A319CWE1"/>
<dbReference type="GO" id="GO:0016705">
    <property type="term" value="F:oxidoreductase activity, acting on paired donors, with incorporation or reduction of molecular oxygen"/>
    <property type="evidence" value="ECO:0007669"/>
    <property type="project" value="InterPro"/>
</dbReference>
<evidence type="ECO:0000313" key="2">
    <source>
        <dbReference type="Proteomes" id="UP000247810"/>
    </source>
</evidence>
<name>A0A319CWE1_9EURO</name>
<dbReference type="GO" id="GO:0005506">
    <property type="term" value="F:iron ion binding"/>
    <property type="evidence" value="ECO:0007669"/>
    <property type="project" value="InterPro"/>
</dbReference>
<dbReference type="EMBL" id="KZ826022">
    <property type="protein sequence ID" value="PYH89576.1"/>
    <property type="molecule type" value="Genomic_DNA"/>
</dbReference>
<dbReference type="InterPro" id="IPR036396">
    <property type="entry name" value="Cyt_P450_sf"/>
</dbReference>
<sequence length="143" mass="15910">MLRSYVATQGMLGCYGARFDRTAPERTGRNPTRSCTSGDSRCLRARKWPATRGSATGIGPSTGADAEVFNPDRWLGDPEQVKLYEKYSLAWGYRSRTCLGKHFAMIILYKAPVALFIEFETIQCSKTPQTPKPHSSFHGPGLF</sequence>
<evidence type="ECO:0000313" key="1">
    <source>
        <dbReference type="EMBL" id="PYH89576.1"/>
    </source>
</evidence>
<proteinExistence type="predicted"/>
<gene>
    <name evidence="1" type="ORF">BO71DRAFT_105040</name>
</gene>